<feature type="short sequence motif" description="VHIID" evidence="3">
    <location>
        <begin position="348"/>
        <end position="352"/>
    </location>
</feature>
<keyword evidence="1" id="KW-0805">Transcription regulation</keyword>
<reference evidence="4 5" key="2">
    <citation type="submission" date="2024-10" db="EMBL/GenBank/DDBJ databases">
        <authorList>
            <person name="Ryan C."/>
        </authorList>
    </citation>
    <scope>NUCLEOTIDE SEQUENCE [LARGE SCALE GENOMIC DNA]</scope>
</reference>
<accession>A0ABC9AN79</accession>
<dbReference type="Proteomes" id="UP001497457">
    <property type="component" value="Chromosome 21rd"/>
</dbReference>
<dbReference type="Pfam" id="PF03514">
    <property type="entry name" value="GRAS"/>
    <property type="match status" value="1"/>
</dbReference>
<evidence type="ECO:0000313" key="4">
    <source>
        <dbReference type="EMBL" id="CAL4981857.1"/>
    </source>
</evidence>
<organism evidence="4 5">
    <name type="scientific">Urochloa decumbens</name>
    <dbReference type="NCBI Taxonomy" id="240449"/>
    <lineage>
        <taxon>Eukaryota</taxon>
        <taxon>Viridiplantae</taxon>
        <taxon>Streptophyta</taxon>
        <taxon>Embryophyta</taxon>
        <taxon>Tracheophyta</taxon>
        <taxon>Spermatophyta</taxon>
        <taxon>Magnoliopsida</taxon>
        <taxon>Liliopsida</taxon>
        <taxon>Poales</taxon>
        <taxon>Poaceae</taxon>
        <taxon>PACMAD clade</taxon>
        <taxon>Panicoideae</taxon>
        <taxon>Panicodae</taxon>
        <taxon>Paniceae</taxon>
        <taxon>Melinidinae</taxon>
        <taxon>Urochloa</taxon>
    </lineage>
</organism>
<evidence type="ECO:0008006" key="6">
    <source>
        <dbReference type="Google" id="ProtNLM"/>
    </source>
</evidence>
<evidence type="ECO:0000256" key="1">
    <source>
        <dbReference type="ARBA" id="ARBA00023015"/>
    </source>
</evidence>
<dbReference type="PANTHER" id="PTHR31636">
    <property type="entry name" value="OSJNBA0084A10.13 PROTEIN-RELATED"/>
    <property type="match status" value="1"/>
</dbReference>
<name>A0ABC9AN79_9POAL</name>
<dbReference type="InterPro" id="IPR005202">
    <property type="entry name" value="TF_GRAS"/>
</dbReference>
<gene>
    <name evidence="4" type="ORF">URODEC1_LOCUS56343</name>
</gene>
<evidence type="ECO:0000256" key="3">
    <source>
        <dbReference type="PROSITE-ProRule" id="PRU01191"/>
    </source>
</evidence>
<keyword evidence="5" id="KW-1185">Reference proteome</keyword>
<feature type="region of interest" description="Leucine repeat II (LRII)" evidence="3">
    <location>
        <begin position="398"/>
        <end position="430"/>
    </location>
</feature>
<evidence type="ECO:0000256" key="2">
    <source>
        <dbReference type="ARBA" id="ARBA00023163"/>
    </source>
</evidence>
<feature type="region of interest" description="Leucine repeat I (LRI)" evidence="3">
    <location>
        <begin position="238"/>
        <end position="298"/>
    </location>
</feature>
<comment type="similarity">
    <text evidence="3">Belongs to the GRAS family.</text>
</comment>
<dbReference type="PROSITE" id="PS50985">
    <property type="entry name" value="GRAS"/>
    <property type="match status" value="1"/>
</dbReference>
<protein>
    <recommendedName>
        <fullName evidence="6">Scarecrow-like protein 9</fullName>
    </recommendedName>
</protein>
<feature type="region of interest" description="VHIID" evidence="3">
    <location>
        <begin position="317"/>
        <end position="382"/>
    </location>
</feature>
<keyword evidence="2" id="KW-0804">Transcription</keyword>
<dbReference type="AlphaFoldDB" id="A0ABC9AN79"/>
<comment type="caution">
    <text evidence="3">Lacks conserved residue(s) required for the propagation of feature annotation.</text>
</comment>
<sequence>MATTPEEFFIKGLMEQPPPSPPVFFDLPRKPNCSSEGQRHVHNDMMLPYISRVLLEDEEDDKLNNHPALLQVQQPFAQILSSPSFGAKVSNTEGASNWLEDGGRHDSTLDLVSSNDSDVVQAFLKGMEEANMLLPTGNKFRGRGQMNQMVQERSNQIGVRKRYNRDARLEDEVIRTRRAVMTIKEQEKSCANEILDEMMLHAYETCIRGMDKLRISMESELGKENRKNRNKMAKHIVVDIRRLLISCAQALASNNHTDACDLLKQIKQHASATGDATQRLAQCFTKGLEARLVGTGSKLWQLLMAEPPSVVEFLKAYRLYFAACCFNKVALNFSTMTIMQAMAGKSRLHIVDYGMHFGFQWVGLLHLLASREGGPPDVKITAIGPPKPKSCPAEWIEGIECRLRKFAREFGLPSLKFHRIMKKWEDVCINDLNTEADEVLVVNDLFNFSTLMDDTGFFDDPCPRDTVLNNIKKMRPDVFIQSILNRSYGSSFLPRFRELLFYYMALFDILDATIPRESKSRLALEQVMLGRSAVNAIACEGLDLVDRPEKYKQWQARNQRIGLRQLPLKSSIIEVVKDKVKNDHHKDFFISEDGQWLLQGWMGRVLFAHSTWVAEDACSR</sequence>
<proteinExistence type="inferred from homology"/>
<evidence type="ECO:0000313" key="5">
    <source>
        <dbReference type="Proteomes" id="UP001497457"/>
    </source>
</evidence>
<dbReference type="EMBL" id="OZ075131">
    <property type="protein sequence ID" value="CAL4981857.1"/>
    <property type="molecule type" value="Genomic_DNA"/>
</dbReference>
<feature type="region of interest" description="SAW" evidence="3">
    <location>
        <begin position="538"/>
        <end position="613"/>
    </location>
</feature>
<reference evidence="5" key="1">
    <citation type="submission" date="2024-06" db="EMBL/GenBank/DDBJ databases">
        <authorList>
            <person name="Ryan C."/>
        </authorList>
    </citation>
    <scope>NUCLEOTIDE SEQUENCE [LARGE SCALE GENOMIC DNA]</scope>
</reference>